<reference evidence="1" key="1">
    <citation type="journal article" date="2014" name="Int. J. Syst. Evol. Microbiol.">
        <title>Complete genome sequence of Corynebacterium casei LMG S-19264T (=DSM 44701T), isolated from a smear-ripened cheese.</title>
        <authorList>
            <consortium name="US DOE Joint Genome Institute (JGI-PGF)"/>
            <person name="Walter F."/>
            <person name="Albersmeier A."/>
            <person name="Kalinowski J."/>
            <person name="Ruckert C."/>
        </authorList>
    </citation>
    <scope>NUCLEOTIDE SEQUENCE</scope>
    <source>
        <strain evidence="1">CGMCC 4.7110</strain>
    </source>
</reference>
<dbReference type="InterPro" id="IPR028082">
    <property type="entry name" value="Peripla_BP_I"/>
</dbReference>
<protein>
    <recommendedName>
        <fullName evidence="3">BMP family ABC transporter substrate-binding protein</fullName>
    </recommendedName>
</protein>
<evidence type="ECO:0008006" key="3">
    <source>
        <dbReference type="Google" id="ProtNLM"/>
    </source>
</evidence>
<evidence type="ECO:0000313" key="2">
    <source>
        <dbReference type="Proteomes" id="UP000653411"/>
    </source>
</evidence>
<dbReference type="Proteomes" id="UP000653411">
    <property type="component" value="Unassembled WGS sequence"/>
</dbReference>
<sequence>MRLPALTARPVHRLAGLVRGHPVIAAATAAVLLAAVSLTALLAGGGSAQPRAANVSRNYRACLLVSPAGATDARLSQESWQGMQDAARSGGVNAERFPAPTIDAKAALPYFNGAVQHHCELIVTVGTGMKPATEAAARANPHQQFVIVGATSAHPHISAIAAPADPGGDQAGRELADRVSAFVSDRR</sequence>
<organism evidence="1 2">
    <name type="scientific">Streptomyces fuscichromogenes</name>
    <dbReference type="NCBI Taxonomy" id="1324013"/>
    <lineage>
        <taxon>Bacteria</taxon>
        <taxon>Bacillati</taxon>
        <taxon>Actinomycetota</taxon>
        <taxon>Actinomycetes</taxon>
        <taxon>Kitasatosporales</taxon>
        <taxon>Streptomycetaceae</taxon>
        <taxon>Streptomyces</taxon>
    </lineage>
</organism>
<name>A0A917XAH8_9ACTN</name>
<dbReference type="RefSeq" id="WP_189262593.1">
    <property type="nucleotide sequence ID" value="NZ_BMML01000004.1"/>
</dbReference>
<comment type="caution">
    <text evidence="1">The sequence shown here is derived from an EMBL/GenBank/DDBJ whole genome shotgun (WGS) entry which is preliminary data.</text>
</comment>
<dbReference type="Gene3D" id="3.40.50.2300">
    <property type="match status" value="1"/>
</dbReference>
<proteinExistence type="predicted"/>
<gene>
    <name evidence="1" type="ORF">GCM10011578_023750</name>
</gene>
<accession>A0A917XAH8</accession>
<reference evidence="1" key="2">
    <citation type="submission" date="2020-09" db="EMBL/GenBank/DDBJ databases">
        <authorList>
            <person name="Sun Q."/>
            <person name="Zhou Y."/>
        </authorList>
    </citation>
    <scope>NUCLEOTIDE SEQUENCE</scope>
    <source>
        <strain evidence="1">CGMCC 4.7110</strain>
    </source>
</reference>
<keyword evidence="2" id="KW-1185">Reference proteome</keyword>
<dbReference type="EMBL" id="BMML01000004">
    <property type="protein sequence ID" value="GGN01575.1"/>
    <property type="molecule type" value="Genomic_DNA"/>
</dbReference>
<dbReference type="SUPFAM" id="SSF53822">
    <property type="entry name" value="Periplasmic binding protein-like I"/>
    <property type="match status" value="1"/>
</dbReference>
<dbReference type="AlphaFoldDB" id="A0A917XAH8"/>
<evidence type="ECO:0000313" key="1">
    <source>
        <dbReference type="EMBL" id="GGN01575.1"/>
    </source>
</evidence>